<dbReference type="EMBL" id="CAWUFR010000287">
    <property type="protein sequence ID" value="CAK6975212.1"/>
    <property type="molecule type" value="Genomic_DNA"/>
</dbReference>
<gene>
    <name evidence="2" type="ORF">FSCOSCO3_A012966</name>
</gene>
<name>A0AAV1PX21_SCOSC</name>
<evidence type="ECO:0000313" key="3">
    <source>
        <dbReference type="Proteomes" id="UP001314229"/>
    </source>
</evidence>
<feature type="compositionally biased region" description="Low complexity" evidence="1">
    <location>
        <begin position="14"/>
        <end position="31"/>
    </location>
</feature>
<keyword evidence="3" id="KW-1185">Reference proteome</keyword>
<feature type="region of interest" description="Disordered" evidence="1">
    <location>
        <begin position="116"/>
        <end position="170"/>
    </location>
</feature>
<sequence>MDAAEEIDRTSHVSSRSSERTSASTASAAAKARAKAEAARVRVSFAEEEAKLKLELAEREATLKLEQVEREARQKAEDARVFLEKAKLDAKLGTLSLQREAAAASIQAEVLEAAEEQVKAPRGKGSQMSLKREIEDRTSAYVKEQNVLHTTSHPDDPAPSPSQPDDSLVT</sequence>
<protein>
    <submittedName>
        <fullName evidence="2">Uncharacterized protein</fullName>
    </submittedName>
</protein>
<accession>A0AAV1PX21</accession>
<feature type="non-terminal residue" evidence="2">
    <location>
        <position position="170"/>
    </location>
</feature>
<evidence type="ECO:0000256" key="1">
    <source>
        <dbReference type="SAM" id="MobiDB-lite"/>
    </source>
</evidence>
<organism evidence="2 3">
    <name type="scientific">Scomber scombrus</name>
    <name type="common">Atlantic mackerel</name>
    <name type="synonym">Scomber vernalis</name>
    <dbReference type="NCBI Taxonomy" id="13677"/>
    <lineage>
        <taxon>Eukaryota</taxon>
        <taxon>Metazoa</taxon>
        <taxon>Chordata</taxon>
        <taxon>Craniata</taxon>
        <taxon>Vertebrata</taxon>
        <taxon>Euteleostomi</taxon>
        <taxon>Actinopterygii</taxon>
        <taxon>Neopterygii</taxon>
        <taxon>Teleostei</taxon>
        <taxon>Neoteleostei</taxon>
        <taxon>Acanthomorphata</taxon>
        <taxon>Pelagiaria</taxon>
        <taxon>Scombriformes</taxon>
        <taxon>Scombridae</taxon>
        <taxon>Scomber</taxon>
    </lineage>
</organism>
<comment type="caution">
    <text evidence="2">The sequence shown here is derived from an EMBL/GenBank/DDBJ whole genome shotgun (WGS) entry which is preliminary data.</text>
</comment>
<reference evidence="2 3" key="1">
    <citation type="submission" date="2024-01" db="EMBL/GenBank/DDBJ databases">
        <authorList>
            <person name="Alioto T."/>
            <person name="Alioto T."/>
            <person name="Gomez Garrido J."/>
        </authorList>
    </citation>
    <scope>NUCLEOTIDE SEQUENCE [LARGE SCALE GENOMIC DNA]</scope>
</reference>
<feature type="region of interest" description="Disordered" evidence="1">
    <location>
        <begin position="1"/>
        <end position="31"/>
    </location>
</feature>
<evidence type="ECO:0000313" key="2">
    <source>
        <dbReference type="EMBL" id="CAK6975212.1"/>
    </source>
</evidence>
<proteinExistence type="predicted"/>
<feature type="compositionally biased region" description="Basic and acidic residues" evidence="1">
    <location>
        <begin position="1"/>
        <end position="11"/>
    </location>
</feature>
<dbReference type="Proteomes" id="UP001314229">
    <property type="component" value="Unassembled WGS sequence"/>
</dbReference>
<dbReference type="AlphaFoldDB" id="A0AAV1PX21"/>